<accession>A0A1E3Q4Y2</accession>
<dbReference type="Pfam" id="PF10311">
    <property type="entry name" value="Ilm1"/>
    <property type="match status" value="1"/>
</dbReference>
<keyword evidence="1" id="KW-1133">Transmembrane helix</keyword>
<feature type="transmembrane region" description="Helical" evidence="1">
    <location>
        <begin position="82"/>
        <end position="103"/>
    </location>
</feature>
<gene>
    <name evidence="2" type="ORF">LIPSTDRAFT_4049</name>
</gene>
<dbReference type="PANTHER" id="PTHR28029">
    <property type="entry name" value="PROTEIN ILM1"/>
    <property type="match status" value="1"/>
</dbReference>
<name>A0A1E3Q4Y2_LIPST</name>
<evidence type="ECO:0000313" key="2">
    <source>
        <dbReference type="EMBL" id="ODQ72670.1"/>
    </source>
</evidence>
<evidence type="ECO:0000256" key="1">
    <source>
        <dbReference type="SAM" id="Phobius"/>
    </source>
</evidence>
<feature type="transmembrane region" description="Helical" evidence="1">
    <location>
        <begin position="109"/>
        <end position="132"/>
    </location>
</feature>
<reference evidence="2 3" key="1">
    <citation type="journal article" date="2016" name="Proc. Natl. Acad. Sci. U.S.A.">
        <title>Comparative genomics of biotechnologically important yeasts.</title>
        <authorList>
            <person name="Riley R."/>
            <person name="Haridas S."/>
            <person name="Wolfe K.H."/>
            <person name="Lopes M.R."/>
            <person name="Hittinger C.T."/>
            <person name="Goeker M."/>
            <person name="Salamov A.A."/>
            <person name="Wisecaver J.H."/>
            <person name="Long T.M."/>
            <person name="Calvey C.H."/>
            <person name="Aerts A.L."/>
            <person name="Barry K.W."/>
            <person name="Choi C."/>
            <person name="Clum A."/>
            <person name="Coughlan A.Y."/>
            <person name="Deshpande S."/>
            <person name="Douglass A.P."/>
            <person name="Hanson S.J."/>
            <person name="Klenk H.-P."/>
            <person name="LaButti K.M."/>
            <person name="Lapidus A."/>
            <person name="Lindquist E.A."/>
            <person name="Lipzen A.M."/>
            <person name="Meier-Kolthoff J.P."/>
            <person name="Ohm R.A."/>
            <person name="Otillar R.P."/>
            <person name="Pangilinan J.L."/>
            <person name="Peng Y."/>
            <person name="Rokas A."/>
            <person name="Rosa C.A."/>
            <person name="Scheuner C."/>
            <person name="Sibirny A.A."/>
            <person name="Slot J.C."/>
            <person name="Stielow J.B."/>
            <person name="Sun H."/>
            <person name="Kurtzman C.P."/>
            <person name="Blackwell M."/>
            <person name="Grigoriev I.V."/>
            <person name="Jeffries T.W."/>
        </authorList>
    </citation>
    <scope>NUCLEOTIDE SEQUENCE [LARGE SCALE GENOMIC DNA]</scope>
    <source>
        <strain evidence="2 3">NRRL Y-11557</strain>
    </source>
</reference>
<dbReference type="InterPro" id="IPR018815">
    <property type="entry name" value="Incr_loss_mito_DNA_1"/>
</dbReference>
<proteinExistence type="predicted"/>
<dbReference type="Proteomes" id="UP000094385">
    <property type="component" value="Unassembled WGS sequence"/>
</dbReference>
<keyword evidence="3" id="KW-1185">Reference proteome</keyword>
<dbReference type="OrthoDB" id="5299849at2759"/>
<organism evidence="2 3">
    <name type="scientific">Lipomyces starkeyi NRRL Y-11557</name>
    <dbReference type="NCBI Taxonomy" id="675824"/>
    <lineage>
        <taxon>Eukaryota</taxon>
        <taxon>Fungi</taxon>
        <taxon>Dikarya</taxon>
        <taxon>Ascomycota</taxon>
        <taxon>Saccharomycotina</taxon>
        <taxon>Lipomycetes</taxon>
        <taxon>Lipomycetales</taxon>
        <taxon>Lipomycetaceae</taxon>
        <taxon>Lipomyces</taxon>
    </lineage>
</organism>
<dbReference type="AlphaFoldDB" id="A0A1E3Q4Y2"/>
<keyword evidence="1" id="KW-0812">Transmembrane</keyword>
<keyword evidence="1" id="KW-0472">Membrane</keyword>
<feature type="transmembrane region" description="Helical" evidence="1">
    <location>
        <begin position="56"/>
        <end position="75"/>
    </location>
</feature>
<dbReference type="PANTHER" id="PTHR28029:SF1">
    <property type="entry name" value="PROTEIN ILM1"/>
    <property type="match status" value="1"/>
</dbReference>
<protein>
    <submittedName>
        <fullName evidence="2">Uncharacterized protein</fullName>
    </submittedName>
</protein>
<dbReference type="EMBL" id="KV454295">
    <property type="protein sequence ID" value="ODQ72670.1"/>
    <property type="molecule type" value="Genomic_DNA"/>
</dbReference>
<evidence type="ECO:0000313" key="3">
    <source>
        <dbReference type="Proteomes" id="UP000094385"/>
    </source>
</evidence>
<sequence>MLLSSKNICILHFTFLNAIVYKLLTNPAEVSGHGFVFLLGRAMRLPDAEFKEDDPSVGLIAILLLYVGISDLATIVTPNPKFLEVAVPFRLMLAFTVSGFAYLTPGSNIAISNSMVFALSFVEVVLQFWLFLTLREERPTPAQTQGQLE</sequence>